<name>A0A9W7XUI7_9FUNG</name>
<dbReference type="EMBL" id="JANBOI010003263">
    <property type="protein sequence ID" value="KAJ1718697.1"/>
    <property type="molecule type" value="Genomic_DNA"/>
</dbReference>
<feature type="non-terminal residue" evidence="1">
    <location>
        <position position="196"/>
    </location>
</feature>
<feature type="non-terminal residue" evidence="1">
    <location>
        <position position="1"/>
    </location>
</feature>
<dbReference type="OrthoDB" id="5598777at2759"/>
<organism evidence="1 2">
    <name type="scientific">Coemansia biformis</name>
    <dbReference type="NCBI Taxonomy" id="1286918"/>
    <lineage>
        <taxon>Eukaryota</taxon>
        <taxon>Fungi</taxon>
        <taxon>Fungi incertae sedis</taxon>
        <taxon>Zoopagomycota</taxon>
        <taxon>Kickxellomycotina</taxon>
        <taxon>Kickxellomycetes</taxon>
        <taxon>Kickxellales</taxon>
        <taxon>Kickxellaceae</taxon>
        <taxon>Coemansia</taxon>
    </lineage>
</organism>
<dbReference type="AlphaFoldDB" id="A0A9W7XUI7"/>
<proteinExistence type="predicted"/>
<comment type="caution">
    <text evidence="1">The sequence shown here is derived from an EMBL/GenBank/DDBJ whole genome shotgun (WGS) entry which is preliminary data.</text>
</comment>
<reference evidence="1" key="1">
    <citation type="submission" date="2022-07" db="EMBL/GenBank/DDBJ databases">
        <title>Phylogenomic reconstructions and comparative analyses of Kickxellomycotina fungi.</title>
        <authorList>
            <person name="Reynolds N.K."/>
            <person name="Stajich J.E."/>
            <person name="Barry K."/>
            <person name="Grigoriev I.V."/>
            <person name="Crous P."/>
            <person name="Smith M.E."/>
        </authorList>
    </citation>
    <scope>NUCLEOTIDE SEQUENCE</scope>
    <source>
        <strain evidence="1">BCRC 34381</strain>
    </source>
</reference>
<keyword evidence="2" id="KW-1185">Reference proteome</keyword>
<evidence type="ECO:0000313" key="1">
    <source>
        <dbReference type="EMBL" id="KAJ1718697.1"/>
    </source>
</evidence>
<protein>
    <submittedName>
        <fullName evidence="1">Uncharacterized protein</fullName>
    </submittedName>
</protein>
<gene>
    <name evidence="1" type="ORF">LPJ61_006508</name>
</gene>
<sequence>ALVWESAAVTPVGTRACVILARLAHAAPVAELVEGPVVAMAQTGLMHHVVRIAQDGSVLRSVAVDKHPELVAALVGAGTLQDARWAADQIQCTAVAVLVAQEQSGNDAVGQQQMQQAAAVVRVAEAIGQRCFVDEVRVPAQALVPLWCTVVDAMAMVEFATLQHGRAGPEEFRRAITVLVQFMTSHTDLADTAVRR</sequence>
<dbReference type="Proteomes" id="UP001143981">
    <property type="component" value="Unassembled WGS sequence"/>
</dbReference>
<evidence type="ECO:0000313" key="2">
    <source>
        <dbReference type="Proteomes" id="UP001143981"/>
    </source>
</evidence>
<accession>A0A9W7XUI7</accession>